<gene>
    <name evidence="2" type="ORF">CLOHIR_01251</name>
</gene>
<evidence type="ECO:0000313" key="3">
    <source>
        <dbReference type="Proteomes" id="UP000003178"/>
    </source>
</evidence>
<dbReference type="AlphaFoldDB" id="B6FZE7"/>
<dbReference type="PROSITE" id="PS51257">
    <property type="entry name" value="PROKAR_LIPOPROTEIN"/>
    <property type="match status" value="1"/>
</dbReference>
<evidence type="ECO:0000256" key="1">
    <source>
        <dbReference type="SAM" id="SignalP"/>
    </source>
</evidence>
<dbReference type="SUPFAM" id="SSF69318">
    <property type="entry name" value="Integrin alpha N-terminal domain"/>
    <property type="match status" value="1"/>
</dbReference>
<dbReference type="STRING" id="500633.CLOHIR_01251"/>
<feature type="signal peptide" evidence="1">
    <location>
        <begin position="1"/>
        <end position="22"/>
    </location>
</feature>
<dbReference type="OrthoDB" id="1743319at2"/>
<sequence length="477" mass="54200">MKKLIKLMLLAVVLLLTTTGCSTSTKSPEKLLTKPNYDEEKALLNSGISKVLYQNVNLVFPENLKESGKINYVDLDEDGKNEIVAFQKKEKINSDSKVGFLILREDKESYSFLEDGVVLEKGDKIEYGGFYDLDGDGNKEIIMQYKDQDNISRLKVYAFKDNKISLKYQLDEIFADGNIIPKLNLSPNNTDSATSSAGDIDNKKIKISYINDDNNMDMVVLGYNSSNRVLKISLVQFTSERAIVKDVKTIDDVNGISEAYITIGNISKYEKGIILDIPIGKDGAVGTEVMYVKDDKFVTVANCKDENMKKAYYVPVGDMNKDNIIDIPSIPANRSSFIDKAYAYITYYQWNGNLDENNMEIIGQSYYNYQYNFRFSVPKEMQNLLYTEQKYEGEKIQLEFKATNVKTGTLETVFTVVVKPKSGTIEDKKGLTNSKDVVQVLENEDYTYDIIINNRKILKDYGVEENKLKESFSNTYE</sequence>
<feature type="chain" id="PRO_5038463064" description="Lipoprotein" evidence="1">
    <location>
        <begin position="23"/>
        <end position="477"/>
    </location>
</feature>
<comment type="caution">
    <text evidence="2">The sequence shown here is derived from an EMBL/GenBank/DDBJ whole genome shotgun (WGS) entry which is preliminary data.</text>
</comment>
<dbReference type="HOGENOM" id="CLU_591672_0_0_9"/>
<dbReference type="EMBL" id="ABWP01000052">
    <property type="protein sequence ID" value="EEA85107.1"/>
    <property type="molecule type" value="Genomic_DNA"/>
</dbReference>
<dbReference type="Proteomes" id="UP000003178">
    <property type="component" value="Unassembled WGS sequence"/>
</dbReference>
<keyword evidence="1" id="KW-0732">Signal</keyword>
<dbReference type="eggNOG" id="ENOG5033SCU">
    <property type="taxonomic scope" value="Bacteria"/>
</dbReference>
<dbReference type="InterPro" id="IPR028994">
    <property type="entry name" value="Integrin_alpha_N"/>
</dbReference>
<protein>
    <recommendedName>
        <fullName evidence="4">Lipoprotein</fullName>
    </recommendedName>
</protein>
<reference evidence="2 3" key="1">
    <citation type="submission" date="2008-09" db="EMBL/GenBank/DDBJ databases">
        <authorList>
            <person name="Fulton L."/>
            <person name="Clifton S."/>
            <person name="Fulton B."/>
            <person name="Xu J."/>
            <person name="Minx P."/>
            <person name="Pepin K.H."/>
            <person name="Johnson M."/>
            <person name="Thiruvilangam P."/>
            <person name="Bhonagiri V."/>
            <person name="Nash W.E."/>
            <person name="Mardis E.R."/>
            <person name="Wilson R.K."/>
        </authorList>
    </citation>
    <scope>NUCLEOTIDE SEQUENCE [LARGE SCALE GENOMIC DNA]</scope>
    <source>
        <strain evidence="2 3">DSM 13275</strain>
    </source>
</reference>
<organism evidence="2 3">
    <name type="scientific">Peptacetobacter hiranonis (strain DSM 13275 / JCM 10541 / KCTC 15199 / TO-931)</name>
    <name type="common">Clostridium hiranonis</name>
    <dbReference type="NCBI Taxonomy" id="500633"/>
    <lineage>
        <taxon>Bacteria</taxon>
        <taxon>Bacillati</taxon>
        <taxon>Bacillota</taxon>
        <taxon>Clostridia</taxon>
        <taxon>Peptostreptococcales</taxon>
        <taxon>Peptostreptococcaceae</taxon>
        <taxon>Peptacetobacter</taxon>
    </lineage>
</organism>
<evidence type="ECO:0008006" key="4">
    <source>
        <dbReference type="Google" id="ProtNLM"/>
    </source>
</evidence>
<name>B6FZE7_PEPHT</name>
<reference evidence="2 3" key="2">
    <citation type="submission" date="2008-10" db="EMBL/GenBank/DDBJ databases">
        <title>Draft genome sequence of Clostridium hiranonis (DSM 13275).</title>
        <authorList>
            <person name="Sudarsanam P."/>
            <person name="Ley R."/>
            <person name="Guruge J."/>
            <person name="Turnbaugh P.J."/>
            <person name="Mahowald M."/>
            <person name="Liep D."/>
            <person name="Gordon J."/>
        </authorList>
    </citation>
    <scope>NUCLEOTIDE SEQUENCE [LARGE SCALE GENOMIC DNA]</scope>
    <source>
        <strain evidence="2 3">DSM 13275</strain>
    </source>
</reference>
<keyword evidence="3" id="KW-1185">Reference proteome</keyword>
<dbReference type="RefSeq" id="WP_006440172.1">
    <property type="nucleotide sequence ID" value="NZ_DS995356.1"/>
</dbReference>
<proteinExistence type="predicted"/>
<accession>B6FZE7</accession>
<evidence type="ECO:0000313" key="2">
    <source>
        <dbReference type="EMBL" id="EEA85107.1"/>
    </source>
</evidence>